<name>A0A6A4HJ16_9AGAR</name>
<dbReference type="AlphaFoldDB" id="A0A6A4HJ16"/>
<feature type="signal peptide" evidence="1">
    <location>
        <begin position="1"/>
        <end position="19"/>
    </location>
</feature>
<evidence type="ECO:0000256" key="1">
    <source>
        <dbReference type="SAM" id="SignalP"/>
    </source>
</evidence>
<accession>A0A6A4HJ16</accession>
<organism evidence="2 3">
    <name type="scientific">Gymnopus androsaceus JB14</name>
    <dbReference type="NCBI Taxonomy" id="1447944"/>
    <lineage>
        <taxon>Eukaryota</taxon>
        <taxon>Fungi</taxon>
        <taxon>Dikarya</taxon>
        <taxon>Basidiomycota</taxon>
        <taxon>Agaricomycotina</taxon>
        <taxon>Agaricomycetes</taxon>
        <taxon>Agaricomycetidae</taxon>
        <taxon>Agaricales</taxon>
        <taxon>Marasmiineae</taxon>
        <taxon>Omphalotaceae</taxon>
        <taxon>Gymnopus</taxon>
    </lineage>
</organism>
<dbReference type="InterPro" id="IPR037176">
    <property type="entry name" value="Osmotin/thaumatin-like_sf"/>
</dbReference>
<dbReference type="SUPFAM" id="SSF49870">
    <property type="entry name" value="Osmotin, thaumatin-like protein"/>
    <property type="match status" value="1"/>
</dbReference>
<evidence type="ECO:0000313" key="2">
    <source>
        <dbReference type="EMBL" id="KAE9397680.1"/>
    </source>
</evidence>
<dbReference type="EMBL" id="ML769494">
    <property type="protein sequence ID" value="KAE9397680.1"/>
    <property type="molecule type" value="Genomic_DNA"/>
</dbReference>
<keyword evidence="3" id="KW-1185">Reference proteome</keyword>
<dbReference type="Proteomes" id="UP000799118">
    <property type="component" value="Unassembled WGS sequence"/>
</dbReference>
<gene>
    <name evidence="2" type="ORF">BT96DRAFT_995633</name>
</gene>
<reference evidence="2" key="1">
    <citation type="journal article" date="2019" name="Environ. Microbiol.">
        <title>Fungal ecological strategies reflected in gene transcription - a case study of two litter decomposers.</title>
        <authorList>
            <person name="Barbi F."/>
            <person name="Kohler A."/>
            <person name="Barry K."/>
            <person name="Baskaran P."/>
            <person name="Daum C."/>
            <person name="Fauchery L."/>
            <person name="Ihrmark K."/>
            <person name="Kuo A."/>
            <person name="LaButti K."/>
            <person name="Lipzen A."/>
            <person name="Morin E."/>
            <person name="Grigoriev I.V."/>
            <person name="Henrissat B."/>
            <person name="Lindahl B."/>
            <person name="Martin F."/>
        </authorList>
    </citation>
    <scope>NUCLEOTIDE SEQUENCE</scope>
    <source>
        <strain evidence="2">JB14</strain>
    </source>
</reference>
<dbReference type="Gene3D" id="2.60.110.10">
    <property type="entry name" value="Thaumatin"/>
    <property type="match status" value="1"/>
</dbReference>
<dbReference type="OrthoDB" id="430315at2759"/>
<protein>
    <recommendedName>
        <fullName evidence="4">Osmotin, thaumatin-like protein</fullName>
    </recommendedName>
</protein>
<feature type="chain" id="PRO_5025397167" description="Osmotin, thaumatin-like protein" evidence="1">
    <location>
        <begin position="20"/>
        <end position="179"/>
    </location>
</feature>
<sequence>MMKLFLLSALASASSLVSAQHAFTLINQCSSNVAPTIANTACGYSPRCAGAADYTGAQPGVLTPGASEVVTLPVDWVGRIFNQNGACGASGEDCTITEFNLDTGSAFTAQAYDISNIQGFTQSIEIEAAGCDTVSCTNVDCSCDDAFPPGSQDDTPCGDDAAVRACGPGNIAFTIVFCP</sequence>
<proteinExistence type="predicted"/>
<evidence type="ECO:0000313" key="3">
    <source>
        <dbReference type="Proteomes" id="UP000799118"/>
    </source>
</evidence>
<evidence type="ECO:0008006" key="4">
    <source>
        <dbReference type="Google" id="ProtNLM"/>
    </source>
</evidence>
<keyword evidence="1" id="KW-0732">Signal</keyword>